<evidence type="ECO:0000256" key="2">
    <source>
        <dbReference type="ARBA" id="ARBA00004393"/>
    </source>
</evidence>
<keyword evidence="12" id="KW-0378">Hydrolase</keyword>
<evidence type="ECO:0000256" key="9">
    <source>
        <dbReference type="ARBA" id="ARBA00023034"/>
    </source>
</evidence>
<dbReference type="RefSeq" id="XP_031025623.1">
    <property type="nucleotide sequence ID" value="XM_031168337.1"/>
</dbReference>
<dbReference type="Gene3D" id="3.40.50.1820">
    <property type="entry name" value="alpha/beta hydrolase"/>
    <property type="match status" value="1"/>
</dbReference>
<dbReference type="GO" id="GO:0006508">
    <property type="term" value="P:proteolysis"/>
    <property type="evidence" value="ECO:0007669"/>
    <property type="project" value="UniProtKB-KW"/>
</dbReference>
<dbReference type="InterPro" id="IPR001563">
    <property type="entry name" value="Peptidase_S10"/>
</dbReference>
<evidence type="ECO:0000256" key="1">
    <source>
        <dbReference type="ARBA" id="ARBA00001003"/>
    </source>
</evidence>
<reference evidence="15 16" key="1">
    <citation type="journal article" date="2019" name="Sci. Rep.">
        <title>Comparative genomics of chytrid fungi reveal insights into the obligate biotrophic and pathogenic lifestyle of Synchytrium endobioticum.</title>
        <authorList>
            <person name="van de Vossenberg B.T.L.H."/>
            <person name="Warris S."/>
            <person name="Nguyen H.D.T."/>
            <person name="van Gent-Pelzer M.P.E."/>
            <person name="Joly D.L."/>
            <person name="van de Geest H.C."/>
            <person name="Bonants P.J.M."/>
            <person name="Smith D.S."/>
            <person name="Levesque C.A."/>
            <person name="van der Lee T.A.J."/>
        </authorList>
    </citation>
    <scope>NUCLEOTIDE SEQUENCE [LARGE SCALE GENOMIC DNA]</scope>
    <source>
        <strain evidence="15 16">JEL517</strain>
    </source>
</reference>
<keyword evidence="12" id="KW-0645">Protease</keyword>
<dbReference type="PANTHER" id="PTHR11802:SF190">
    <property type="entry name" value="PHEROMONE-PROCESSING CARBOXYPEPTIDASE KEX1"/>
    <property type="match status" value="1"/>
</dbReference>
<dbReference type="PROSITE" id="PS00131">
    <property type="entry name" value="CARBOXYPEPT_SER_SER"/>
    <property type="match status" value="1"/>
</dbReference>
<keyword evidence="8 14" id="KW-1133">Transmembrane helix</keyword>
<keyword evidence="6" id="KW-0053">Apoptosis</keyword>
<keyword evidence="9" id="KW-0333">Golgi apparatus</keyword>
<dbReference type="GO" id="GO:0006915">
    <property type="term" value="P:apoptotic process"/>
    <property type="evidence" value="ECO:0007669"/>
    <property type="project" value="UniProtKB-KW"/>
</dbReference>
<evidence type="ECO:0000313" key="16">
    <source>
        <dbReference type="Proteomes" id="UP000319731"/>
    </source>
</evidence>
<evidence type="ECO:0000256" key="3">
    <source>
        <dbReference type="ARBA" id="ARBA00009431"/>
    </source>
</evidence>
<dbReference type="Pfam" id="PF00450">
    <property type="entry name" value="Peptidase_S10"/>
    <property type="match status" value="1"/>
</dbReference>
<keyword evidence="5 14" id="KW-0812">Transmembrane</keyword>
<comment type="catalytic activity">
    <reaction evidence="1">
        <text>Preferential release of a C-terminal arginine or lysine residue.</text>
        <dbReference type="EC" id="3.4.16.6"/>
    </reaction>
</comment>
<gene>
    <name evidence="15" type="ORF">SmJEL517_g02409</name>
</gene>
<keyword evidence="7" id="KW-0732">Signal</keyword>
<dbReference type="EC" id="3.4.16.-" evidence="12"/>
<evidence type="ECO:0000256" key="11">
    <source>
        <dbReference type="ARBA" id="ARBA00023180"/>
    </source>
</evidence>
<proteinExistence type="inferred from homology"/>
<evidence type="ECO:0000256" key="5">
    <source>
        <dbReference type="ARBA" id="ARBA00022692"/>
    </source>
</evidence>
<organism evidence="15 16">
    <name type="scientific">Synchytrium microbalum</name>
    <dbReference type="NCBI Taxonomy" id="1806994"/>
    <lineage>
        <taxon>Eukaryota</taxon>
        <taxon>Fungi</taxon>
        <taxon>Fungi incertae sedis</taxon>
        <taxon>Chytridiomycota</taxon>
        <taxon>Chytridiomycota incertae sedis</taxon>
        <taxon>Chytridiomycetes</taxon>
        <taxon>Synchytriales</taxon>
        <taxon>Synchytriaceae</taxon>
        <taxon>Synchytrium</taxon>
    </lineage>
</organism>
<evidence type="ECO:0000256" key="10">
    <source>
        <dbReference type="ARBA" id="ARBA00023136"/>
    </source>
</evidence>
<dbReference type="OrthoDB" id="443318at2759"/>
<dbReference type="GO" id="GO:0005802">
    <property type="term" value="C:trans-Golgi network"/>
    <property type="evidence" value="ECO:0007669"/>
    <property type="project" value="TreeGrafter"/>
</dbReference>
<comment type="similarity">
    <text evidence="3 12">Belongs to the peptidase S10 family.</text>
</comment>
<name>A0A507C6R5_9FUNG</name>
<evidence type="ECO:0000256" key="8">
    <source>
        <dbReference type="ARBA" id="ARBA00022989"/>
    </source>
</evidence>
<dbReference type="PRINTS" id="PR00724">
    <property type="entry name" value="CRBOXYPTASEC"/>
</dbReference>
<keyword evidence="16" id="KW-1185">Reference proteome</keyword>
<dbReference type="GeneID" id="42003634"/>
<dbReference type="AlphaFoldDB" id="A0A507C6R5"/>
<dbReference type="SUPFAM" id="SSF53474">
    <property type="entry name" value="alpha/beta-Hydrolases"/>
    <property type="match status" value="1"/>
</dbReference>
<evidence type="ECO:0000256" key="6">
    <source>
        <dbReference type="ARBA" id="ARBA00022703"/>
    </source>
</evidence>
<dbReference type="InterPro" id="IPR029058">
    <property type="entry name" value="AB_hydrolase_fold"/>
</dbReference>
<feature type="compositionally biased region" description="Basic and acidic residues" evidence="13">
    <location>
        <begin position="457"/>
        <end position="469"/>
    </location>
</feature>
<feature type="transmembrane region" description="Helical" evidence="14">
    <location>
        <begin position="421"/>
        <end position="446"/>
    </location>
</feature>
<evidence type="ECO:0000313" key="15">
    <source>
        <dbReference type="EMBL" id="TPX35038.1"/>
    </source>
</evidence>
<dbReference type="Proteomes" id="UP000319731">
    <property type="component" value="Unassembled WGS sequence"/>
</dbReference>
<accession>A0A507C6R5</accession>
<dbReference type="PANTHER" id="PTHR11802">
    <property type="entry name" value="SERINE PROTEASE FAMILY S10 SERINE CARBOXYPEPTIDASE"/>
    <property type="match status" value="1"/>
</dbReference>
<sequence length="507" mass="56439">MEVPDAQGTRPHIGPISYLMTHTSASITRSMDGMFMEFGPFSVNASKVLEINQNSWGRNAHLLFVDQPAGTGFSTADQYDLTQDSATKRFMVFLENFYSIFPEFKRSELYIGGESYAGIYVPYLANEILKRREAATLIPPELDLKGIIVGNGWIDPLPQYLSYYDFATKNGILGGEYAKYARADIENCKRAFSKGGPKIHYDTCDMIMERVLLQSRAGNRPCINMYDIRSKDSKPNGDCGLSEWPKSLPYVTEYLGRADVLTAIHTTKKTKWTECDDKVGSSLRSDPSLPSSVLLPYLTSKIQVLLFSGDQDLICNHMGTELFLSNLTWNGATGMSNATTYSYLIDDVNIGSWQSSRNMSYVLIYGASHMPAVDVPVAVWDMLNRFIGVVDTSRGTSLLLDPSGSPSPIPSSAPQKGPQVYYGWVGIVIAILIMSLFASVLILVYIRARRRRGAKDTRRGEDWHELRGAEDDEEEEMFDADRYLDDDNSAGRKGNGGGVARFEIDSD</sequence>
<dbReference type="EMBL" id="QEAO01000010">
    <property type="protein sequence ID" value="TPX35038.1"/>
    <property type="molecule type" value="Genomic_DNA"/>
</dbReference>
<evidence type="ECO:0000256" key="14">
    <source>
        <dbReference type="SAM" id="Phobius"/>
    </source>
</evidence>
<evidence type="ECO:0000256" key="7">
    <source>
        <dbReference type="ARBA" id="ARBA00022729"/>
    </source>
</evidence>
<dbReference type="GO" id="GO:0004185">
    <property type="term" value="F:serine-type carboxypeptidase activity"/>
    <property type="evidence" value="ECO:0007669"/>
    <property type="project" value="UniProtKB-UniRule"/>
</dbReference>
<protein>
    <recommendedName>
        <fullName evidence="12">Carboxypeptidase</fullName>
        <ecNumber evidence="12">3.4.16.-</ecNumber>
    </recommendedName>
</protein>
<comment type="subcellular location">
    <subcellularLocation>
        <location evidence="2">Golgi apparatus</location>
        <location evidence="2">trans-Golgi network membrane</location>
        <topology evidence="2">Single-pass type I membrane protein</topology>
    </subcellularLocation>
</comment>
<evidence type="ECO:0000256" key="13">
    <source>
        <dbReference type="SAM" id="MobiDB-lite"/>
    </source>
</evidence>
<feature type="region of interest" description="Disordered" evidence="13">
    <location>
        <begin position="457"/>
        <end position="507"/>
    </location>
</feature>
<dbReference type="InterPro" id="IPR018202">
    <property type="entry name" value="Ser_caboxypep_ser_AS"/>
</dbReference>
<evidence type="ECO:0000256" key="12">
    <source>
        <dbReference type="RuleBase" id="RU361156"/>
    </source>
</evidence>
<keyword evidence="10 14" id="KW-0472">Membrane</keyword>
<dbReference type="STRING" id="1806994.A0A507C6R5"/>
<comment type="caution">
    <text evidence="15">The sequence shown here is derived from an EMBL/GenBank/DDBJ whole genome shotgun (WGS) entry which is preliminary data.</text>
</comment>
<evidence type="ECO:0000256" key="4">
    <source>
        <dbReference type="ARBA" id="ARBA00022645"/>
    </source>
</evidence>
<keyword evidence="11" id="KW-0325">Glycoprotein</keyword>
<keyword evidence="4 12" id="KW-0121">Carboxypeptidase</keyword>